<sequence length="209" mass="23146">MIQPAIFPVFFLILTVWSSQRTWLAGGQQIIVHGDLAEGQDAADQNHAGVTLFDTPYLDMSTMASSFEDNDSNRTDGVTEVIPEPPKRPILGVGDYKHSDQVFLWTSHQEMYTSADKGLLGHVFLTIKSKRTTFQCALECLKHARCLSFNFWLTSDLCELSDTSHVESPESISDVTGCEYHARSSYSVDQVGNKLIASRGNSGSGVFFQ</sequence>
<protein>
    <submittedName>
        <fullName evidence="3">Sco-spondin-like</fullName>
    </submittedName>
</protein>
<evidence type="ECO:0000313" key="3">
    <source>
        <dbReference type="EMBL" id="GFN97230.1"/>
    </source>
</evidence>
<dbReference type="InterPro" id="IPR003609">
    <property type="entry name" value="Pan_app"/>
</dbReference>
<evidence type="ECO:0000256" key="1">
    <source>
        <dbReference type="SAM" id="SignalP"/>
    </source>
</evidence>
<evidence type="ECO:0000313" key="4">
    <source>
        <dbReference type="Proteomes" id="UP000735302"/>
    </source>
</evidence>
<name>A0AAV3ZMM1_9GAST</name>
<keyword evidence="4" id="KW-1185">Reference proteome</keyword>
<dbReference type="Gene3D" id="3.50.4.10">
    <property type="entry name" value="Hepatocyte Growth Factor"/>
    <property type="match status" value="1"/>
</dbReference>
<dbReference type="SUPFAM" id="SSF57414">
    <property type="entry name" value="Hairpin loop containing domain-like"/>
    <property type="match status" value="1"/>
</dbReference>
<accession>A0AAV3ZMM1</accession>
<dbReference type="Pfam" id="PF00024">
    <property type="entry name" value="PAN_1"/>
    <property type="match status" value="1"/>
</dbReference>
<feature type="domain" description="Apple" evidence="2">
    <location>
        <begin position="127"/>
        <end position="183"/>
    </location>
</feature>
<dbReference type="AlphaFoldDB" id="A0AAV3ZMM1"/>
<reference evidence="3 4" key="1">
    <citation type="journal article" date="2021" name="Elife">
        <title>Chloroplast acquisition without the gene transfer in kleptoplastic sea slugs, Plakobranchus ocellatus.</title>
        <authorList>
            <person name="Maeda T."/>
            <person name="Takahashi S."/>
            <person name="Yoshida T."/>
            <person name="Shimamura S."/>
            <person name="Takaki Y."/>
            <person name="Nagai Y."/>
            <person name="Toyoda A."/>
            <person name="Suzuki Y."/>
            <person name="Arimoto A."/>
            <person name="Ishii H."/>
            <person name="Satoh N."/>
            <person name="Nishiyama T."/>
            <person name="Hasebe M."/>
            <person name="Maruyama T."/>
            <person name="Minagawa J."/>
            <person name="Obokata J."/>
            <person name="Shigenobu S."/>
        </authorList>
    </citation>
    <scope>NUCLEOTIDE SEQUENCE [LARGE SCALE GENOMIC DNA]</scope>
</reference>
<gene>
    <name evidence="3" type="ORF">PoB_002373600</name>
</gene>
<dbReference type="EMBL" id="BLXT01002742">
    <property type="protein sequence ID" value="GFN97230.1"/>
    <property type="molecule type" value="Genomic_DNA"/>
</dbReference>
<feature type="chain" id="PRO_5043539764" evidence="1">
    <location>
        <begin position="28"/>
        <end position="209"/>
    </location>
</feature>
<proteinExistence type="predicted"/>
<keyword evidence="1" id="KW-0732">Signal</keyword>
<feature type="signal peptide" evidence="1">
    <location>
        <begin position="1"/>
        <end position="27"/>
    </location>
</feature>
<organism evidence="3 4">
    <name type="scientific">Plakobranchus ocellatus</name>
    <dbReference type="NCBI Taxonomy" id="259542"/>
    <lineage>
        <taxon>Eukaryota</taxon>
        <taxon>Metazoa</taxon>
        <taxon>Spiralia</taxon>
        <taxon>Lophotrochozoa</taxon>
        <taxon>Mollusca</taxon>
        <taxon>Gastropoda</taxon>
        <taxon>Heterobranchia</taxon>
        <taxon>Euthyneura</taxon>
        <taxon>Panpulmonata</taxon>
        <taxon>Sacoglossa</taxon>
        <taxon>Placobranchoidea</taxon>
        <taxon>Plakobranchidae</taxon>
        <taxon>Plakobranchus</taxon>
    </lineage>
</organism>
<dbReference type="Proteomes" id="UP000735302">
    <property type="component" value="Unassembled WGS sequence"/>
</dbReference>
<evidence type="ECO:0000259" key="2">
    <source>
        <dbReference type="Pfam" id="PF00024"/>
    </source>
</evidence>
<comment type="caution">
    <text evidence="3">The sequence shown here is derived from an EMBL/GenBank/DDBJ whole genome shotgun (WGS) entry which is preliminary data.</text>
</comment>